<keyword evidence="3" id="KW-0539">Nucleus</keyword>
<dbReference type="AlphaFoldDB" id="A0A0C3RYY3"/>
<dbReference type="HOGENOM" id="CLU_037780_0_0_1"/>
<gene>
    <name evidence="7" type="ORF">PHLGIDRAFT_421113</name>
</gene>
<feature type="region of interest" description="Disordered" evidence="5">
    <location>
        <begin position="365"/>
        <end position="408"/>
    </location>
</feature>
<evidence type="ECO:0000256" key="4">
    <source>
        <dbReference type="PROSITE-ProRule" id="PRU00176"/>
    </source>
</evidence>
<dbReference type="Gene3D" id="3.30.70.330">
    <property type="match status" value="1"/>
</dbReference>
<keyword evidence="2 4" id="KW-0694">RNA-binding</keyword>
<dbReference type="GO" id="GO:0005730">
    <property type="term" value="C:nucleolus"/>
    <property type="evidence" value="ECO:0007669"/>
    <property type="project" value="UniProtKB-SubCell"/>
</dbReference>
<dbReference type="STRING" id="745531.A0A0C3RYY3"/>
<name>A0A0C3RYY3_PHLG1</name>
<dbReference type="OrthoDB" id="21643at2759"/>
<accession>A0A0C3RYY3</accession>
<feature type="compositionally biased region" description="Polar residues" evidence="5">
    <location>
        <begin position="390"/>
        <end position="404"/>
    </location>
</feature>
<sequence>MADEIITKRIHVSGLTPSITPADLSQKLGSFGSVKALDGFGALDALGEPRKFGYVTLETTRPKLTRCMNLLSGVTWKGTKLRIGEAKPDFRERLAAERAAEGEPPRKKRRLPRGVQGVHSADMSIVTPENVSGRGGWKVTPLGRLVRPVRMRPAKPLPEQTPTTIHAKGKGKQIKDAKDAKDAGKVKKRRAKEPPSRARRQTINPLKYGSQQVKGVFLENAAANITLEKKAVPLARPPVEEQDSAESSSSEEEGGDEDASDTEENEIVEEPLARISPSPTVQQRPQSPPILPLQTSITKPRPLPADNTDITLEKNAALGLLQSLFGGRSDNEWGDKESLGSDVDMDELASRKAELLVADFEDDIEVVPMDENQAESTTEDDAEGLEAAQPQEQLPAPSTVSAPKSTRLKDLFAPREAEAGFSLLGHLDLDDELAEEPNAAFVPQAPTVISEQVHSVTAPSTISIQGRFTLDQSSPLFFPFSEDERSGFRGRIKDPLDIAKENGWDWRKFCRTQTSEEIKQKWEEQKVELTKDWKRRHREAIKSRRRRGGAGDGE</sequence>
<dbReference type="InterPro" id="IPR000504">
    <property type="entry name" value="RRM_dom"/>
</dbReference>
<evidence type="ECO:0000313" key="8">
    <source>
        <dbReference type="Proteomes" id="UP000053257"/>
    </source>
</evidence>
<organism evidence="7 8">
    <name type="scientific">Phlebiopsis gigantea (strain 11061_1 CR5-6)</name>
    <name type="common">White-rot fungus</name>
    <name type="synonym">Peniophora gigantea</name>
    <dbReference type="NCBI Taxonomy" id="745531"/>
    <lineage>
        <taxon>Eukaryota</taxon>
        <taxon>Fungi</taxon>
        <taxon>Dikarya</taxon>
        <taxon>Basidiomycota</taxon>
        <taxon>Agaricomycotina</taxon>
        <taxon>Agaricomycetes</taxon>
        <taxon>Polyporales</taxon>
        <taxon>Phanerochaetaceae</taxon>
        <taxon>Phlebiopsis</taxon>
    </lineage>
</organism>
<dbReference type="EMBL" id="KN840497">
    <property type="protein sequence ID" value="KIP07446.1"/>
    <property type="molecule type" value="Genomic_DNA"/>
</dbReference>
<dbReference type="CDD" id="cd12226">
    <property type="entry name" value="RRM_NOL8"/>
    <property type="match status" value="1"/>
</dbReference>
<comment type="subcellular location">
    <subcellularLocation>
        <location evidence="1">Nucleus</location>
        <location evidence="1">Nucleolus</location>
    </subcellularLocation>
</comment>
<reference evidence="7 8" key="1">
    <citation type="journal article" date="2014" name="PLoS Genet.">
        <title>Analysis of the Phlebiopsis gigantea genome, transcriptome and secretome provides insight into its pioneer colonization strategies of wood.</title>
        <authorList>
            <person name="Hori C."/>
            <person name="Ishida T."/>
            <person name="Igarashi K."/>
            <person name="Samejima M."/>
            <person name="Suzuki H."/>
            <person name="Master E."/>
            <person name="Ferreira P."/>
            <person name="Ruiz-Duenas F.J."/>
            <person name="Held B."/>
            <person name="Canessa P."/>
            <person name="Larrondo L.F."/>
            <person name="Schmoll M."/>
            <person name="Druzhinina I.S."/>
            <person name="Kubicek C.P."/>
            <person name="Gaskell J.A."/>
            <person name="Kersten P."/>
            <person name="St John F."/>
            <person name="Glasner J."/>
            <person name="Sabat G."/>
            <person name="Splinter BonDurant S."/>
            <person name="Syed K."/>
            <person name="Yadav J."/>
            <person name="Mgbeahuruike A.C."/>
            <person name="Kovalchuk A."/>
            <person name="Asiegbu F.O."/>
            <person name="Lackner G."/>
            <person name="Hoffmeister D."/>
            <person name="Rencoret J."/>
            <person name="Gutierrez A."/>
            <person name="Sun H."/>
            <person name="Lindquist E."/>
            <person name="Barry K."/>
            <person name="Riley R."/>
            <person name="Grigoriev I.V."/>
            <person name="Henrissat B."/>
            <person name="Kues U."/>
            <person name="Berka R.M."/>
            <person name="Martinez A.T."/>
            <person name="Covert S.F."/>
            <person name="Blanchette R.A."/>
            <person name="Cullen D."/>
        </authorList>
    </citation>
    <scope>NUCLEOTIDE SEQUENCE [LARGE SCALE GENOMIC DNA]</scope>
    <source>
        <strain evidence="7 8">11061_1 CR5-6</strain>
    </source>
</reference>
<evidence type="ECO:0000256" key="5">
    <source>
        <dbReference type="SAM" id="MobiDB-lite"/>
    </source>
</evidence>
<dbReference type="InterPro" id="IPR034138">
    <property type="entry name" value="NOP8_RRM"/>
</dbReference>
<proteinExistence type="predicted"/>
<feature type="region of interest" description="Disordered" evidence="5">
    <location>
        <begin position="151"/>
        <end position="207"/>
    </location>
</feature>
<feature type="region of interest" description="Disordered" evidence="5">
    <location>
        <begin position="233"/>
        <end position="310"/>
    </location>
</feature>
<evidence type="ECO:0000256" key="1">
    <source>
        <dbReference type="ARBA" id="ARBA00004604"/>
    </source>
</evidence>
<dbReference type="GO" id="GO:0003723">
    <property type="term" value="F:RNA binding"/>
    <property type="evidence" value="ECO:0007669"/>
    <property type="project" value="UniProtKB-UniRule"/>
</dbReference>
<dbReference type="PROSITE" id="PS50102">
    <property type="entry name" value="RRM"/>
    <property type="match status" value="1"/>
</dbReference>
<evidence type="ECO:0000256" key="3">
    <source>
        <dbReference type="ARBA" id="ARBA00023242"/>
    </source>
</evidence>
<dbReference type="Proteomes" id="UP000053257">
    <property type="component" value="Unassembled WGS sequence"/>
</dbReference>
<evidence type="ECO:0000313" key="7">
    <source>
        <dbReference type="EMBL" id="KIP07446.1"/>
    </source>
</evidence>
<dbReference type="InterPro" id="IPR012677">
    <property type="entry name" value="Nucleotide-bd_a/b_plait_sf"/>
</dbReference>
<evidence type="ECO:0000259" key="6">
    <source>
        <dbReference type="PROSITE" id="PS50102"/>
    </source>
</evidence>
<dbReference type="SUPFAM" id="SSF54928">
    <property type="entry name" value="RNA-binding domain, RBD"/>
    <property type="match status" value="1"/>
</dbReference>
<feature type="region of interest" description="Disordered" evidence="5">
    <location>
        <begin position="97"/>
        <end position="118"/>
    </location>
</feature>
<keyword evidence="8" id="KW-1185">Reference proteome</keyword>
<evidence type="ECO:0000256" key="2">
    <source>
        <dbReference type="ARBA" id="ARBA00022884"/>
    </source>
</evidence>
<protein>
    <recommendedName>
        <fullName evidence="6">RRM domain-containing protein</fullName>
    </recommendedName>
</protein>
<feature type="domain" description="RRM" evidence="6">
    <location>
        <begin position="8"/>
        <end position="88"/>
    </location>
</feature>
<feature type="compositionally biased region" description="Acidic residues" evidence="5">
    <location>
        <begin position="240"/>
        <end position="269"/>
    </location>
</feature>
<feature type="compositionally biased region" description="Basic and acidic residues" evidence="5">
    <location>
        <begin position="173"/>
        <end position="185"/>
    </location>
</feature>
<dbReference type="InterPro" id="IPR035979">
    <property type="entry name" value="RBD_domain_sf"/>
</dbReference>